<dbReference type="RefSeq" id="WP_373391591.1">
    <property type="nucleotide sequence ID" value="NZ_JBCFQJ010000012.1"/>
</dbReference>
<organism evidence="3 4">
    <name type="scientific">Flavobacterium magnesitis</name>
    <dbReference type="NCBI Taxonomy" id="3138077"/>
    <lineage>
        <taxon>Bacteria</taxon>
        <taxon>Pseudomonadati</taxon>
        <taxon>Bacteroidota</taxon>
        <taxon>Flavobacteriia</taxon>
        <taxon>Flavobacteriales</taxon>
        <taxon>Flavobacteriaceae</taxon>
        <taxon>Flavobacterium</taxon>
    </lineage>
</organism>
<dbReference type="EMBL" id="JBCFQK010000010">
    <property type="protein sequence ID" value="MFA9194491.1"/>
    <property type="molecule type" value="Genomic_DNA"/>
</dbReference>
<dbReference type="PROSITE" id="PS51257">
    <property type="entry name" value="PROKAR_LIPOPROTEIN"/>
    <property type="match status" value="1"/>
</dbReference>
<proteinExistence type="predicted"/>
<keyword evidence="4" id="KW-1185">Reference proteome</keyword>
<feature type="region of interest" description="Disordered" evidence="1">
    <location>
        <begin position="29"/>
        <end position="52"/>
    </location>
</feature>
<dbReference type="Proteomes" id="UP001574170">
    <property type="component" value="Unassembled WGS sequence"/>
</dbReference>
<accession>A0ABV4TNP0</accession>
<protein>
    <recommendedName>
        <fullName evidence="5">Lipoprotein</fullName>
    </recommendedName>
</protein>
<evidence type="ECO:0000256" key="2">
    <source>
        <dbReference type="SAM" id="SignalP"/>
    </source>
</evidence>
<comment type="caution">
    <text evidence="3">The sequence shown here is derived from an EMBL/GenBank/DDBJ whole genome shotgun (WGS) entry which is preliminary data.</text>
</comment>
<keyword evidence="2" id="KW-0732">Signal</keyword>
<evidence type="ECO:0000256" key="1">
    <source>
        <dbReference type="SAM" id="MobiDB-lite"/>
    </source>
</evidence>
<feature type="compositionally biased region" description="Polar residues" evidence="1">
    <location>
        <begin position="33"/>
        <end position="52"/>
    </location>
</feature>
<reference evidence="3 4" key="1">
    <citation type="submission" date="2024-04" db="EMBL/GenBank/DDBJ databases">
        <title>New Clade of Flavobacterium.</title>
        <authorList>
            <person name="Matos L."/>
            <person name="Proenca D.N."/>
            <person name="Fransisco R.M."/>
            <person name="Chung A.P."/>
            <person name="Maccario L."/>
            <person name="Sorensen S.J."/>
            <person name="Morais P.V."/>
        </authorList>
    </citation>
    <scope>NUCLEOTIDE SEQUENCE [LARGE SCALE GENOMIC DNA]</scope>
    <source>
        <strain evidence="3 4">FBOR7N2.3</strain>
    </source>
</reference>
<gene>
    <name evidence="3" type="ORF">AAGV33_08730</name>
</gene>
<evidence type="ECO:0008006" key="5">
    <source>
        <dbReference type="Google" id="ProtNLM"/>
    </source>
</evidence>
<feature type="chain" id="PRO_5045925695" description="Lipoprotein" evidence="2">
    <location>
        <begin position="27"/>
        <end position="215"/>
    </location>
</feature>
<feature type="signal peptide" evidence="2">
    <location>
        <begin position="1"/>
        <end position="26"/>
    </location>
</feature>
<evidence type="ECO:0000313" key="4">
    <source>
        <dbReference type="Proteomes" id="UP001574170"/>
    </source>
</evidence>
<evidence type="ECO:0000313" key="3">
    <source>
        <dbReference type="EMBL" id="MFA9194491.1"/>
    </source>
</evidence>
<sequence>MKKSTLPIFSFLIVLFLLLQSCNNSKTNHLETNKTTQSSSNPEKQPSTNKTTNQIEVFDANKMLFNGKLGRYFSLKEFELFFGKADSTKLMSEEEPCAYIFENPDGSKDLEDKYLYKNGSRFENSKDKVAIDEFRFTKKNYLKYNNVILNSHTTIKDLRKLFPNAVNAIDTLDVYGEGKLQVIQLREDKNNISDGHIKVFLKNGKLYFMHWWFPC</sequence>
<name>A0ABV4TNP0_9FLAO</name>